<gene>
    <name evidence="2" type="ORF">MUG09_05360</name>
</gene>
<dbReference type="EMBL" id="CP094929">
    <property type="protein sequence ID" value="UOM52201.1"/>
    <property type="molecule type" value="Genomic_DNA"/>
</dbReference>
<evidence type="ECO:0000313" key="3">
    <source>
        <dbReference type="Proteomes" id="UP000829708"/>
    </source>
</evidence>
<protein>
    <submittedName>
        <fullName evidence="2">FeoB-associated Cys-rich membrane protein</fullName>
    </submittedName>
</protein>
<keyword evidence="1" id="KW-0472">Membrane</keyword>
<evidence type="ECO:0000256" key="1">
    <source>
        <dbReference type="SAM" id="Phobius"/>
    </source>
</evidence>
<proteinExistence type="predicted"/>
<keyword evidence="1" id="KW-1133">Transmembrane helix</keyword>
<evidence type="ECO:0000313" key="2">
    <source>
        <dbReference type="EMBL" id="UOM52201.1"/>
    </source>
</evidence>
<organism evidence="2 3">
    <name type="scientific">Sphaerochaeta associata</name>
    <dbReference type="NCBI Taxonomy" id="1129264"/>
    <lineage>
        <taxon>Bacteria</taxon>
        <taxon>Pseudomonadati</taxon>
        <taxon>Spirochaetota</taxon>
        <taxon>Spirochaetia</taxon>
        <taxon>Spirochaetales</taxon>
        <taxon>Sphaerochaetaceae</taxon>
        <taxon>Sphaerochaeta</taxon>
    </lineage>
</organism>
<keyword evidence="1" id="KW-0812">Transmembrane</keyword>
<keyword evidence="3" id="KW-1185">Reference proteome</keyword>
<reference evidence="3" key="1">
    <citation type="journal article" date="2024" name="J Bioinform Genom">
        <title>Complete genome sequence of the type strain bacterium Sphaerochaeta associata GLS2t (VKM B-2742)t.</title>
        <authorList>
            <person name="Troshina O.Y."/>
            <person name="Tepeeva A.N."/>
            <person name="Arzamasceva V.O."/>
            <person name="Whitman W.B."/>
            <person name="Varghese N."/>
            <person name="Shapiro N."/>
            <person name="Woyke T."/>
            <person name="Kripides N.C."/>
            <person name="Vasilenko O.V."/>
        </authorList>
    </citation>
    <scope>NUCLEOTIDE SEQUENCE [LARGE SCALE GENOMIC DNA]</scope>
    <source>
        <strain evidence="3">GLS2T</strain>
    </source>
</reference>
<dbReference type="Proteomes" id="UP000829708">
    <property type="component" value="Chromosome"/>
</dbReference>
<accession>A0ABY4DD80</accession>
<dbReference type="RefSeq" id="WP_244774204.1">
    <property type="nucleotide sequence ID" value="NZ_CP094929.1"/>
</dbReference>
<feature type="transmembrane region" description="Helical" evidence="1">
    <location>
        <begin position="6"/>
        <end position="23"/>
    </location>
</feature>
<name>A0ABY4DD80_9SPIR</name>
<sequence>MLTAIISNTIVALVILALITFAIKTLRKHSKEEGCASCGTKKNSACKGCKFADSCH</sequence>